<name>A0A4Y2G505_ARAVE</name>
<dbReference type="EMBL" id="BGPR01001160">
    <property type="protein sequence ID" value="GBM46974.1"/>
    <property type="molecule type" value="Genomic_DNA"/>
</dbReference>
<proteinExistence type="predicted"/>
<protein>
    <submittedName>
        <fullName evidence="2">Uncharacterized protein</fullName>
    </submittedName>
</protein>
<organism evidence="2 3">
    <name type="scientific">Araneus ventricosus</name>
    <name type="common">Orbweaver spider</name>
    <name type="synonym">Epeira ventricosa</name>
    <dbReference type="NCBI Taxonomy" id="182803"/>
    <lineage>
        <taxon>Eukaryota</taxon>
        <taxon>Metazoa</taxon>
        <taxon>Ecdysozoa</taxon>
        <taxon>Arthropoda</taxon>
        <taxon>Chelicerata</taxon>
        <taxon>Arachnida</taxon>
        <taxon>Araneae</taxon>
        <taxon>Araneomorphae</taxon>
        <taxon>Entelegynae</taxon>
        <taxon>Araneoidea</taxon>
        <taxon>Araneidae</taxon>
        <taxon>Araneus</taxon>
    </lineage>
</organism>
<evidence type="ECO:0000313" key="3">
    <source>
        <dbReference type="Proteomes" id="UP000499080"/>
    </source>
</evidence>
<evidence type="ECO:0000313" key="2">
    <source>
        <dbReference type="EMBL" id="GBM46974.1"/>
    </source>
</evidence>
<feature type="compositionally biased region" description="Basic and acidic residues" evidence="1">
    <location>
        <begin position="45"/>
        <end position="55"/>
    </location>
</feature>
<gene>
    <name evidence="2" type="ORF">AVEN_217278_1</name>
</gene>
<evidence type="ECO:0000256" key="1">
    <source>
        <dbReference type="SAM" id="MobiDB-lite"/>
    </source>
</evidence>
<comment type="caution">
    <text evidence="2">The sequence shown here is derived from an EMBL/GenBank/DDBJ whole genome shotgun (WGS) entry which is preliminary data.</text>
</comment>
<keyword evidence="3" id="KW-1185">Reference proteome</keyword>
<feature type="region of interest" description="Disordered" evidence="1">
    <location>
        <begin position="45"/>
        <end position="93"/>
    </location>
</feature>
<sequence length="93" mass="10494">MAVTDKLKVPCLITPGIYELLINSADDNSHLFGDEISSERKVLTLHSDTKRRETESFSSQQPSEDAGRRKNRSSQWERGTVTTSALSRNGERR</sequence>
<dbReference type="AlphaFoldDB" id="A0A4Y2G505"/>
<feature type="compositionally biased region" description="Polar residues" evidence="1">
    <location>
        <begin position="73"/>
        <end position="87"/>
    </location>
</feature>
<dbReference type="Proteomes" id="UP000499080">
    <property type="component" value="Unassembled WGS sequence"/>
</dbReference>
<accession>A0A4Y2G505</accession>
<reference evidence="2 3" key="1">
    <citation type="journal article" date="2019" name="Sci. Rep.">
        <title>Orb-weaving spider Araneus ventricosus genome elucidates the spidroin gene catalogue.</title>
        <authorList>
            <person name="Kono N."/>
            <person name="Nakamura H."/>
            <person name="Ohtoshi R."/>
            <person name="Moran D.A.P."/>
            <person name="Shinohara A."/>
            <person name="Yoshida Y."/>
            <person name="Fujiwara M."/>
            <person name="Mori M."/>
            <person name="Tomita M."/>
            <person name="Arakawa K."/>
        </authorList>
    </citation>
    <scope>NUCLEOTIDE SEQUENCE [LARGE SCALE GENOMIC DNA]</scope>
</reference>